<name>A0ACA9UHJ0_BIOOC</name>
<keyword evidence="2" id="KW-1185">Reference proteome</keyword>
<evidence type="ECO:0000313" key="2">
    <source>
        <dbReference type="Proteomes" id="UP000836387"/>
    </source>
</evidence>
<gene>
    <name evidence="1" type="ORF">CRV2_00017069</name>
</gene>
<comment type="caution">
    <text evidence="1">The sequence shown here is derived from an EMBL/GenBank/DDBJ whole genome shotgun (WGS) entry which is preliminary data.</text>
</comment>
<accession>A0ACA9UHJ0</accession>
<reference evidence="1" key="1">
    <citation type="submission" date="2020-04" db="EMBL/GenBank/DDBJ databases">
        <authorList>
            <person name="Broberg M."/>
        </authorList>
    </citation>
    <scope>NUCLEOTIDE SEQUENCE</scope>
</reference>
<reference evidence="1" key="2">
    <citation type="submission" date="2021-10" db="EMBL/GenBank/DDBJ databases">
        <authorList>
            <person name="Piombo E."/>
        </authorList>
    </citation>
    <scope>NUCLEOTIDE SEQUENCE</scope>
</reference>
<dbReference type="Proteomes" id="UP000836387">
    <property type="component" value="Unassembled WGS sequence"/>
</dbReference>
<dbReference type="EMBL" id="CADEHS020000495">
    <property type="protein sequence ID" value="CAG9952583.1"/>
    <property type="molecule type" value="Genomic_DNA"/>
</dbReference>
<proteinExistence type="predicted"/>
<protein>
    <submittedName>
        <fullName evidence="1">Uncharacterized protein</fullName>
    </submittedName>
</protein>
<sequence length="671" mass="74932">MLEAELALARAWYQPRDDESQEAEVPQYLGQRRPEFPDTEQPSFSTASSFKAADSQPELPWDEALTEFPFTSTCLLLGLLHDDGSNETRPGDIQLQPLETVFRGTSLEYGMVVLDISNLDQVKYGIVAFPIRYMAEVFYRGEEFGWDPVEDDPPAQEPDAVHVEVRPRVLLSILQNLKTFYYTINLREESHVLELEQKPLADGRILDYIWPVSSEDERWSSSHGIASGILNYLWPGKSTDSDEDLTERVRRLGTADEPHNAQIDRAIDNLLILTQSNLNLDARTVDKFQKLAEFQSQLRRRLEETPGSLGPSEAAGHILRIAYSGYTSLHWGLFKNISYEAAAVAIMSDELRGAAVLSLCVDDLEGEVSVLRSAISRHSSLKHLCLLGSPDRENDDASARLCSRLLELSRQDSPFRDTTVYLSSAFSTPLSRVPWLPSEEDWLPLQHFPMIHVLARREGKVGDVESVQHTCHYLGDGLSGAERFAVGFLSYLRSIGSDRDMLQFACGPPTLNTYESSPLARRLVVSPIPASSCAIPMTDGEHVIMEADSWVVLLDSTKHKVSTDAAIIQYAFLKTSQPIRVSGAIGTNNSATECIKVVGGLRAFMREEVPGVDDTLVERLLRDAEDAVARRFQATPASNVRYIDDMDENSARSLFNHMLQNLDTLPPKTDS</sequence>
<organism evidence="1 2">
    <name type="scientific">Clonostachys rosea f. rosea IK726</name>
    <dbReference type="NCBI Taxonomy" id="1349383"/>
    <lineage>
        <taxon>Eukaryota</taxon>
        <taxon>Fungi</taxon>
        <taxon>Dikarya</taxon>
        <taxon>Ascomycota</taxon>
        <taxon>Pezizomycotina</taxon>
        <taxon>Sordariomycetes</taxon>
        <taxon>Hypocreomycetidae</taxon>
        <taxon>Hypocreales</taxon>
        <taxon>Bionectriaceae</taxon>
        <taxon>Clonostachys</taxon>
    </lineage>
</organism>
<evidence type="ECO:0000313" key="1">
    <source>
        <dbReference type="EMBL" id="CAG9952583.1"/>
    </source>
</evidence>